<dbReference type="InterPro" id="IPR004827">
    <property type="entry name" value="bZIP"/>
</dbReference>
<sequence length="385" mass="40927">MSFDFGLPLAQEPVDWDQFLINADLQQQDPSDSPAPSESQAATPKSTESEQSQLLDVSAPDPDFDFEFNFGFEPAQSGITHRPEDIFNPLPPYTSSPVIPEQTMVADASIPAAFSDFGAFGDFTGLGDNAATQLGLTDLLTKLASATEAAPVPAAEEKSTLSQAYAALGWAPPTVEPASLSLSPQPNLKRKDSSSSADAGVPAKRPRGRPPKARSADAPSVPQPKRAYRRQSKGESSPLSQSVTFADEDADSEPDSPKFTASGKPSTARPKSVVPEKYLKDGTAQSILGMSIEEISNFPTFEDLLKKVEPSKQEAAAAFGARISENRDKAKDAAKKSREERKAKIDSLEKTVSDLEGKVEGLQSVLLALVARGVVSQAEVAAHLA</sequence>
<comment type="caution">
    <text evidence="3">The sequence shown here is derived from an EMBL/GenBank/DDBJ whole genome shotgun (WGS) entry which is preliminary data.</text>
</comment>
<name>A0AAD9FSM6_PAPLA</name>
<dbReference type="CDD" id="cd14686">
    <property type="entry name" value="bZIP"/>
    <property type="match status" value="1"/>
</dbReference>
<reference evidence="3" key="1">
    <citation type="submission" date="2023-02" db="EMBL/GenBank/DDBJ databases">
        <title>Identification and recombinant expression of a fungal hydrolase from Papiliotrema laurentii that hydrolyzes apple cutin and clears colloidal polyester polyurethane.</title>
        <authorList>
            <consortium name="DOE Joint Genome Institute"/>
            <person name="Roman V.A."/>
            <person name="Bojanowski C."/>
            <person name="Crable B.R."/>
            <person name="Wagner D.N."/>
            <person name="Hung C.S."/>
            <person name="Nadeau L.J."/>
            <person name="Schratz L."/>
            <person name="Haridas S."/>
            <person name="Pangilinan J."/>
            <person name="Lipzen A."/>
            <person name="Na H."/>
            <person name="Yan M."/>
            <person name="Ng V."/>
            <person name="Grigoriev I.V."/>
            <person name="Spatafora J.W."/>
            <person name="Barlow D."/>
            <person name="Biffinger J."/>
            <person name="Kelley-Loughnane N."/>
            <person name="Varaljay V.A."/>
            <person name="Crookes-Goodson W.J."/>
        </authorList>
    </citation>
    <scope>NUCLEOTIDE SEQUENCE</scope>
    <source>
        <strain evidence="3">5307AH</strain>
    </source>
</reference>
<feature type="domain" description="BZIP" evidence="2">
    <location>
        <begin position="327"/>
        <end position="364"/>
    </location>
</feature>
<feature type="region of interest" description="Disordered" evidence="1">
    <location>
        <begin position="21"/>
        <end position="62"/>
    </location>
</feature>
<dbReference type="Proteomes" id="UP001182556">
    <property type="component" value="Unassembled WGS sequence"/>
</dbReference>
<feature type="region of interest" description="Disordered" evidence="1">
    <location>
        <begin position="174"/>
        <end position="277"/>
    </location>
</feature>
<evidence type="ECO:0000313" key="4">
    <source>
        <dbReference type="Proteomes" id="UP001182556"/>
    </source>
</evidence>
<evidence type="ECO:0000259" key="2">
    <source>
        <dbReference type="Pfam" id="PF07716"/>
    </source>
</evidence>
<feature type="compositionally biased region" description="Polar residues" evidence="1">
    <location>
        <begin position="234"/>
        <end position="244"/>
    </location>
</feature>
<feature type="region of interest" description="Disordered" evidence="1">
    <location>
        <begin position="327"/>
        <end position="347"/>
    </location>
</feature>
<keyword evidence="4" id="KW-1185">Reference proteome</keyword>
<dbReference type="AlphaFoldDB" id="A0AAD9FSM6"/>
<gene>
    <name evidence="3" type="ORF">DB88DRAFT_193431</name>
</gene>
<dbReference type="GO" id="GO:0003700">
    <property type="term" value="F:DNA-binding transcription factor activity"/>
    <property type="evidence" value="ECO:0007669"/>
    <property type="project" value="InterPro"/>
</dbReference>
<dbReference type="EMBL" id="JAODAN010000003">
    <property type="protein sequence ID" value="KAK1925414.1"/>
    <property type="molecule type" value="Genomic_DNA"/>
</dbReference>
<accession>A0AAD9FSM6</accession>
<dbReference type="Pfam" id="PF07716">
    <property type="entry name" value="bZIP_2"/>
    <property type="match status" value="1"/>
</dbReference>
<protein>
    <recommendedName>
        <fullName evidence="2">BZIP domain-containing protein</fullName>
    </recommendedName>
</protein>
<evidence type="ECO:0000256" key="1">
    <source>
        <dbReference type="SAM" id="MobiDB-lite"/>
    </source>
</evidence>
<organism evidence="3 4">
    <name type="scientific">Papiliotrema laurentii</name>
    <name type="common">Cryptococcus laurentii</name>
    <dbReference type="NCBI Taxonomy" id="5418"/>
    <lineage>
        <taxon>Eukaryota</taxon>
        <taxon>Fungi</taxon>
        <taxon>Dikarya</taxon>
        <taxon>Basidiomycota</taxon>
        <taxon>Agaricomycotina</taxon>
        <taxon>Tremellomycetes</taxon>
        <taxon>Tremellales</taxon>
        <taxon>Rhynchogastremaceae</taxon>
        <taxon>Papiliotrema</taxon>
    </lineage>
</organism>
<feature type="compositionally biased region" description="Polar residues" evidence="1">
    <location>
        <begin position="24"/>
        <end position="55"/>
    </location>
</feature>
<evidence type="ECO:0000313" key="3">
    <source>
        <dbReference type="EMBL" id="KAK1925414.1"/>
    </source>
</evidence>
<proteinExistence type="predicted"/>
<dbReference type="Gene3D" id="1.20.5.170">
    <property type="match status" value="1"/>
</dbReference>